<dbReference type="SUPFAM" id="SSF50249">
    <property type="entry name" value="Nucleic acid-binding proteins"/>
    <property type="match status" value="1"/>
</dbReference>
<dbReference type="GO" id="GO:0006281">
    <property type="term" value="P:DNA repair"/>
    <property type="evidence" value="ECO:0007669"/>
    <property type="project" value="UniProtKB-KW"/>
</dbReference>
<dbReference type="AlphaFoldDB" id="A0A556QKW2"/>
<dbReference type="EMBL" id="VMBG01000002">
    <property type="protein sequence ID" value="TSJ77279.1"/>
    <property type="molecule type" value="Genomic_DNA"/>
</dbReference>
<evidence type="ECO:0000256" key="4">
    <source>
        <dbReference type="ARBA" id="ARBA00022598"/>
    </source>
</evidence>
<dbReference type="GO" id="GO:0006260">
    <property type="term" value="P:DNA replication"/>
    <property type="evidence" value="ECO:0007669"/>
    <property type="project" value="UniProtKB-KW"/>
</dbReference>
<comment type="similarity">
    <text evidence="13 14">Belongs to the NAD-dependent DNA ligase family. LigA subfamily.</text>
</comment>
<dbReference type="Gene3D" id="2.40.50.140">
    <property type="entry name" value="Nucleic acid-binding proteins"/>
    <property type="match status" value="1"/>
</dbReference>
<comment type="function">
    <text evidence="1 14">DNA ligase that catalyzes the formation of phosphodiester linkages between 5'-phosphoryl and 3'-hydroxyl groups in double-stranded DNA using NAD as a coenzyme and as the energy source for the reaction. It is essential for DNA replication and repair of damaged DNA.</text>
</comment>
<feature type="binding site" evidence="14">
    <location>
        <begin position="75"/>
        <end position="79"/>
    </location>
    <ligand>
        <name>NAD(+)</name>
        <dbReference type="ChEBI" id="CHEBI:57540"/>
    </ligand>
</feature>
<dbReference type="SUPFAM" id="SSF47781">
    <property type="entry name" value="RuvA domain 2-like"/>
    <property type="match status" value="1"/>
</dbReference>
<keyword evidence="10 14" id="KW-0520">NAD</keyword>
<dbReference type="NCBIfam" id="NF005932">
    <property type="entry name" value="PRK07956.1"/>
    <property type="match status" value="1"/>
</dbReference>
<protein>
    <recommendedName>
        <fullName evidence="3 14">DNA ligase</fullName>
        <ecNumber evidence="2 14">6.5.1.2</ecNumber>
    </recommendedName>
    <alternativeName>
        <fullName evidence="14">Polydeoxyribonucleotide synthase [NAD(+)]</fullName>
    </alternativeName>
</protein>
<dbReference type="InterPro" id="IPR001679">
    <property type="entry name" value="DNA_ligase"/>
</dbReference>
<dbReference type="SMART" id="SM00532">
    <property type="entry name" value="LIGANc"/>
    <property type="match status" value="1"/>
</dbReference>
<keyword evidence="8 14" id="KW-0862">Zinc</keyword>
<keyword evidence="18" id="KW-1185">Reference proteome</keyword>
<keyword evidence="5 14" id="KW-0235">DNA replication</keyword>
<evidence type="ECO:0000256" key="13">
    <source>
        <dbReference type="ARBA" id="ARBA00060881"/>
    </source>
</evidence>
<evidence type="ECO:0000256" key="1">
    <source>
        <dbReference type="ARBA" id="ARBA00004067"/>
    </source>
</evidence>
<evidence type="ECO:0000256" key="2">
    <source>
        <dbReference type="ARBA" id="ARBA00012722"/>
    </source>
</evidence>
<evidence type="ECO:0000256" key="14">
    <source>
        <dbReference type="HAMAP-Rule" id="MF_01588"/>
    </source>
</evidence>
<dbReference type="Gene3D" id="1.10.287.610">
    <property type="entry name" value="Helix hairpin bin"/>
    <property type="match status" value="1"/>
</dbReference>
<comment type="caution">
    <text evidence="17">The sequence shown here is derived from an EMBL/GenBank/DDBJ whole genome shotgun (WGS) entry which is preliminary data.</text>
</comment>
<evidence type="ECO:0000313" key="17">
    <source>
        <dbReference type="EMBL" id="TSJ77279.1"/>
    </source>
</evidence>
<reference evidence="17 18" key="1">
    <citation type="submission" date="2019-07" db="EMBL/GenBank/DDBJ databases">
        <title>Description of 53C-WASEF.</title>
        <authorList>
            <person name="Pitt A."/>
            <person name="Hahn M.W."/>
        </authorList>
    </citation>
    <scope>NUCLEOTIDE SEQUENCE [LARGE SCALE GENOMIC DNA]</scope>
    <source>
        <strain evidence="17 18">53C-WASEF</strain>
    </source>
</reference>
<comment type="catalytic activity">
    <reaction evidence="12 14 15">
        <text>NAD(+) + (deoxyribonucleotide)n-3'-hydroxyl + 5'-phospho-(deoxyribonucleotide)m = (deoxyribonucleotide)n+m + AMP + beta-nicotinamide D-nucleotide.</text>
        <dbReference type="EC" id="6.5.1.2"/>
    </reaction>
</comment>
<dbReference type="Gene3D" id="3.30.470.30">
    <property type="entry name" value="DNA ligase/mRNA capping enzyme"/>
    <property type="match status" value="1"/>
</dbReference>
<feature type="binding site" evidence="14">
    <location>
        <begin position="115"/>
        <end position="116"/>
    </location>
    <ligand>
        <name>NAD(+)</name>
        <dbReference type="ChEBI" id="CHEBI:57540"/>
    </ligand>
</feature>
<gene>
    <name evidence="14 17" type="primary">ligA</name>
    <name evidence="17" type="ORF">FPL22_14375</name>
</gene>
<feature type="binding site" evidence="14">
    <location>
        <position position="443"/>
    </location>
    <ligand>
        <name>Zn(2+)</name>
        <dbReference type="ChEBI" id="CHEBI:29105"/>
    </ligand>
</feature>
<dbReference type="EC" id="6.5.1.2" evidence="2 14"/>
<dbReference type="OrthoDB" id="9759736at2"/>
<keyword evidence="14" id="KW-0464">Manganese</keyword>
<dbReference type="InterPro" id="IPR013840">
    <property type="entry name" value="DNAligase_N"/>
</dbReference>
<dbReference type="InterPro" id="IPR012340">
    <property type="entry name" value="NA-bd_OB-fold"/>
</dbReference>
<feature type="binding site" evidence="14">
    <location>
        <position position="322"/>
    </location>
    <ligand>
        <name>NAD(+)</name>
        <dbReference type="ChEBI" id="CHEBI:57540"/>
    </ligand>
</feature>
<dbReference type="Pfam" id="PF01653">
    <property type="entry name" value="DNA_ligase_aden"/>
    <property type="match status" value="1"/>
</dbReference>
<evidence type="ECO:0000256" key="6">
    <source>
        <dbReference type="ARBA" id="ARBA00022723"/>
    </source>
</evidence>
<dbReference type="NCBIfam" id="TIGR00575">
    <property type="entry name" value="dnlj"/>
    <property type="match status" value="1"/>
</dbReference>
<dbReference type="PROSITE" id="PS01056">
    <property type="entry name" value="DNA_LIGASE_N2"/>
    <property type="match status" value="1"/>
</dbReference>
<keyword evidence="4 14" id="KW-0436">Ligase</keyword>
<dbReference type="InterPro" id="IPR033136">
    <property type="entry name" value="DNA_ligase_CS"/>
</dbReference>
<dbReference type="GO" id="GO:0046872">
    <property type="term" value="F:metal ion binding"/>
    <property type="evidence" value="ECO:0007669"/>
    <property type="project" value="UniProtKB-KW"/>
</dbReference>
<dbReference type="SUPFAM" id="SSF56091">
    <property type="entry name" value="DNA ligase/mRNA capping enzyme, catalytic domain"/>
    <property type="match status" value="1"/>
</dbReference>
<feature type="binding site" evidence="14">
    <location>
        <position position="456"/>
    </location>
    <ligand>
        <name>Zn(2+)</name>
        <dbReference type="ChEBI" id="CHEBI:29105"/>
    </ligand>
</feature>
<keyword evidence="6 14" id="KW-0479">Metal-binding</keyword>
<feature type="domain" description="NAD-dependent DNA ligase N-terminal" evidence="16">
    <location>
        <begin position="46"/>
        <end position="477"/>
    </location>
</feature>
<dbReference type="InterPro" id="IPR013839">
    <property type="entry name" value="DNAligase_adenylation"/>
</dbReference>
<keyword evidence="9 14" id="KW-0460">Magnesium</keyword>
<organism evidence="17 18">
    <name type="scientific">Rariglobus hedericola</name>
    <dbReference type="NCBI Taxonomy" id="2597822"/>
    <lineage>
        <taxon>Bacteria</taxon>
        <taxon>Pseudomonadati</taxon>
        <taxon>Verrucomicrobiota</taxon>
        <taxon>Opitutia</taxon>
        <taxon>Opitutales</taxon>
        <taxon>Opitutaceae</taxon>
        <taxon>Rariglobus</taxon>
    </lineage>
</organism>
<dbReference type="InterPro" id="IPR018239">
    <property type="entry name" value="DNA_ligase_AS"/>
</dbReference>
<evidence type="ECO:0000259" key="16">
    <source>
        <dbReference type="SMART" id="SM00532"/>
    </source>
</evidence>
<dbReference type="Pfam" id="PF03120">
    <property type="entry name" value="OB_DNA_ligase"/>
    <property type="match status" value="1"/>
</dbReference>
<dbReference type="CDD" id="cd00114">
    <property type="entry name" value="LIGANc"/>
    <property type="match status" value="1"/>
</dbReference>
<evidence type="ECO:0000256" key="5">
    <source>
        <dbReference type="ARBA" id="ARBA00022705"/>
    </source>
</evidence>
<feature type="binding site" evidence="14">
    <location>
        <position position="346"/>
    </location>
    <ligand>
        <name>NAD(+)</name>
        <dbReference type="ChEBI" id="CHEBI:57540"/>
    </ligand>
</feature>
<dbReference type="HAMAP" id="MF_01588">
    <property type="entry name" value="DNA_ligase_A"/>
    <property type="match status" value="1"/>
</dbReference>
<dbReference type="FunFam" id="2.40.50.140:FF:000012">
    <property type="entry name" value="DNA ligase"/>
    <property type="match status" value="1"/>
</dbReference>
<evidence type="ECO:0000256" key="12">
    <source>
        <dbReference type="ARBA" id="ARBA00034005"/>
    </source>
</evidence>
<evidence type="ECO:0000256" key="11">
    <source>
        <dbReference type="ARBA" id="ARBA00023204"/>
    </source>
</evidence>
<feature type="active site" description="N6-AMP-lysine intermediate" evidence="14">
    <location>
        <position position="148"/>
    </location>
</feature>
<proteinExistence type="inferred from homology"/>
<comment type="cofactor">
    <cofactor evidence="14">
        <name>Mg(2+)</name>
        <dbReference type="ChEBI" id="CHEBI:18420"/>
    </cofactor>
    <cofactor evidence="14">
        <name>Mn(2+)</name>
        <dbReference type="ChEBI" id="CHEBI:29035"/>
    </cofactor>
</comment>
<dbReference type="InterPro" id="IPR004150">
    <property type="entry name" value="NAD_DNA_ligase_OB"/>
</dbReference>
<dbReference type="InterPro" id="IPR010994">
    <property type="entry name" value="RuvA_2-like"/>
</dbReference>
<evidence type="ECO:0000256" key="3">
    <source>
        <dbReference type="ARBA" id="ARBA00013308"/>
    </source>
</evidence>
<evidence type="ECO:0000256" key="10">
    <source>
        <dbReference type="ARBA" id="ARBA00023027"/>
    </source>
</evidence>
<dbReference type="PROSITE" id="PS01055">
    <property type="entry name" value="DNA_LIGASE_N1"/>
    <property type="match status" value="1"/>
</dbReference>
<evidence type="ECO:0000256" key="7">
    <source>
        <dbReference type="ARBA" id="ARBA00022763"/>
    </source>
</evidence>
<dbReference type="Proteomes" id="UP000315648">
    <property type="component" value="Unassembled WGS sequence"/>
</dbReference>
<dbReference type="Gene3D" id="1.10.150.20">
    <property type="entry name" value="5' to 3' exonuclease, C-terminal subdomain"/>
    <property type="match status" value="1"/>
</dbReference>
<feature type="binding site" evidence="14">
    <location>
        <position position="461"/>
    </location>
    <ligand>
        <name>Zn(2+)</name>
        <dbReference type="ChEBI" id="CHEBI:29105"/>
    </ligand>
</feature>
<keyword evidence="11 14" id="KW-0234">DNA repair</keyword>
<sequence length="591" mass="64666">MLKWRAICICRVMAISLSGVIRRWFLTLALLVVLIGLGSQGLSAADSNERLIWLRAEIARHDELYFKKAAPEITDSEYDTLKRELRTLEKTQQPVMGDDRSGDFATQRHRQPMLSLEKAYTAEELRTFINKAERTLRREDVVWVIEPKFDGLAISVTYEGGNLVRAVTRGNGLEGDDVTANVLTITAIPRQLPAGAPAVVEVRGEVFIDYAEFARINVERDAAGEESFAHPRNLAAGTLKSKDPAEVGKRRLSAVFYGLGVWEGAEKPPATQQALHARFKAWGLPGVDKVTVVKEAAVWSAVEEFGRERSRLSYPTDGVVVKIDSRSEQLELGAGEDAPRWAVAYKFAPERVATRLKAITLQVGRTGAITPVAELDPVKIGGTTITRATLHNLEEIKRRDLRVGDFVYVEKAGEIIPAIVGVDLELRGSEVKSYVLPEKCPECGVAFVREGTSVRCANNECGAQVRRRIEYFASPSGVGIGGLGPALIDTLVAKKKLTGVADIYRLRSEDGVSARVLAEIEKSRRVDLARLIGAMGLPGVGKKGATALAVRYRTLDELVQAEELSEESRTLLKDLMAAGVTSSVPGVLEKK</sequence>
<keyword evidence="7 14" id="KW-0227">DNA damage</keyword>
<dbReference type="PIRSF" id="PIRSF001604">
    <property type="entry name" value="LigA"/>
    <property type="match status" value="1"/>
</dbReference>
<feature type="binding site" evidence="14">
    <location>
        <position position="146"/>
    </location>
    <ligand>
        <name>NAD(+)</name>
        <dbReference type="ChEBI" id="CHEBI:57540"/>
    </ligand>
</feature>
<feature type="binding site" evidence="14">
    <location>
        <position position="169"/>
    </location>
    <ligand>
        <name>NAD(+)</name>
        <dbReference type="ChEBI" id="CHEBI:57540"/>
    </ligand>
</feature>
<accession>A0A556QKW2</accession>
<feature type="binding site" evidence="14">
    <location>
        <position position="440"/>
    </location>
    <ligand>
        <name>Zn(2+)</name>
        <dbReference type="ChEBI" id="CHEBI:29105"/>
    </ligand>
</feature>
<evidence type="ECO:0000313" key="18">
    <source>
        <dbReference type="Proteomes" id="UP000315648"/>
    </source>
</evidence>
<evidence type="ECO:0000256" key="15">
    <source>
        <dbReference type="RuleBase" id="RU000618"/>
    </source>
</evidence>
<evidence type="ECO:0000256" key="8">
    <source>
        <dbReference type="ARBA" id="ARBA00022833"/>
    </source>
</evidence>
<dbReference type="GO" id="GO:0003911">
    <property type="term" value="F:DNA ligase (NAD+) activity"/>
    <property type="evidence" value="ECO:0007669"/>
    <property type="project" value="UniProtKB-UniRule"/>
</dbReference>
<name>A0A556QKW2_9BACT</name>
<feature type="binding site" evidence="14">
    <location>
        <position position="205"/>
    </location>
    <ligand>
        <name>NAD(+)</name>
        <dbReference type="ChEBI" id="CHEBI:57540"/>
    </ligand>
</feature>
<evidence type="ECO:0000256" key="9">
    <source>
        <dbReference type="ARBA" id="ARBA00022842"/>
    </source>
</evidence>